<keyword evidence="6" id="KW-1185">Reference proteome</keyword>
<dbReference type="PRINTS" id="PR00035">
    <property type="entry name" value="HTHGNTR"/>
</dbReference>
<dbReference type="Gene3D" id="1.20.120.530">
    <property type="entry name" value="GntR ligand-binding domain-like"/>
    <property type="match status" value="1"/>
</dbReference>
<dbReference type="OrthoDB" id="9812290at2"/>
<keyword evidence="1" id="KW-0805">Transcription regulation</keyword>
<dbReference type="SUPFAM" id="SSF48008">
    <property type="entry name" value="GntR ligand-binding domain-like"/>
    <property type="match status" value="1"/>
</dbReference>
<dbReference type="Proteomes" id="UP000196655">
    <property type="component" value="Unassembled WGS sequence"/>
</dbReference>
<proteinExistence type="predicted"/>
<dbReference type="RefSeq" id="WP_088150166.1">
    <property type="nucleotide sequence ID" value="NZ_NHON01000008.1"/>
</dbReference>
<keyword evidence="3" id="KW-0804">Transcription</keyword>
<dbReference type="Pfam" id="PF00392">
    <property type="entry name" value="GntR"/>
    <property type="match status" value="1"/>
</dbReference>
<dbReference type="SUPFAM" id="SSF46785">
    <property type="entry name" value="Winged helix' DNA-binding domain"/>
    <property type="match status" value="1"/>
</dbReference>
<dbReference type="GO" id="GO:0003700">
    <property type="term" value="F:DNA-binding transcription factor activity"/>
    <property type="evidence" value="ECO:0007669"/>
    <property type="project" value="InterPro"/>
</dbReference>
<comment type="caution">
    <text evidence="5">The sequence shown here is derived from an EMBL/GenBank/DDBJ whole genome shotgun (WGS) entry which is preliminary data.</text>
</comment>
<dbReference type="PROSITE" id="PS50949">
    <property type="entry name" value="HTH_GNTR"/>
    <property type="match status" value="1"/>
</dbReference>
<dbReference type="InterPro" id="IPR008920">
    <property type="entry name" value="TF_FadR/GntR_C"/>
</dbReference>
<name>A0A211ZRY4_9PROT</name>
<dbReference type="SMART" id="SM00345">
    <property type="entry name" value="HTH_GNTR"/>
    <property type="match status" value="1"/>
</dbReference>
<reference evidence="6" key="1">
    <citation type="submission" date="2017-05" db="EMBL/GenBank/DDBJ databases">
        <authorList>
            <person name="Macchi M."/>
            <person name="Festa S."/>
            <person name="Coppotelli B.M."/>
            <person name="Morelli I.S."/>
        </authorList>
    </citation>
    <scope>NUCLEOTIDE SEQUENCE [LARGE SCALE GENOMIC DNA]</scope>
    <source>
        <strain evidence="6">I</strain>
    </source>
</reference>
<dbReference type="SMART" id="SM00895">
    <property type="entry name" value="FCD"/>
    <property type="match status" value="1"/>
</dbReference>
<dbReference type="CDD" id="cd07377">
    <property type="entry name" value="WHTH_GntR"/>
    <property type="match status" value="1"/>
</dbReference>
<dbReference type="InterPro" id="IPR036390">
    <property type="entry name" value="WH_DNA-bd_sf"/>
</dbReference>
<evidence type="ECO:0000256" key="3">
    <source>
        <dbReference type="ARBA" id="ARBA00023163"/>
    </source>
</evidence>
<dbReference type="PANTHER" id="PTHR43537:SF50">
    <property type="entry name" value="TRANSCRIPTIONAL REGULATORY PROTEIN"/>
    <property type="match status" value="1"/>
</dbReference>
<protein>
    <submittedName>
        <fullName evidence="5">GntR family transcriptional regulator</fullName>
    </submittedName>
</protein>
<dbReference type="EMBL" id="NHON01000008">
    <property type="protein sequence ID" value="OWJ68052.1"/>
    <property type="molecule type" value="Genomic_DNA"/>
</dbReference>
<feature type="domain" description="HTH gntR-type" evidence="4">
    <location>
        <begin position="18"/>
        <end position="85"/>
    </location>
</feature>
<evidence type="ECO:0000256" key="1">
    <source>
        <dbReference type="ARBA" id="ARBA00023015"/>
    </source>
</evidence>
<evidence type="ECO:0000313" key="5">
    <source>
        <dbReference type="EMBL" id="OWJ68052.1"/>
    </source>
</evidence>
<evidence type="ECO:0000256" key="2">
    <source>
        <dbReference type="ARBA" id="ARBA00023125"/>
    </source>
</evidence>
<dbReference type="AlphaFoldDB" id="A0A211ZRY4"/>
<dbReference type="InterPro" id="IPR000524">
    <property type="entry name" value="Tscrpt_reg_HTH_GntR"/>
</dbReference>
<dbReference type="InterPro" id="IPR011711">
    <property type="entry name" value="GntR_C"/>
</dbReference>
<dbReference type="GO" id="GO:0003677">
    <property type="term" value="F:DNA binding"/>
    <property type="evidence" value="ECO:0007669"/>
    <property type="project" value="UniProtKB-KW"/>
</dbReference>
<evidence type="ECO:0000313" key="6">
    <source>
        <dbReference type="Proteomes" id="UP000196655"/>
    </source>
</evidence>
<dbReference type="Gene3D" id="1.10.10.10">
    <property type="entry name" value="Winged helix-like DNA-binding domain superfamily/Winged helix DNA-binding domain"/>
    <property type="match status" value="1"/>
</dbReference>
<evidence type="ECO:0000259" key="4">
    <source>
        <dbReference type="PROSITE" id="PS50949"/>
    </source>
</evidence>
<accession>A0A211ZRY4</accession>
<dbReference type="InterPro" id="IPR036388">
    <property type="entry name" value="WH-like_DNA-bd_sf"/>
</dbReference>
<dbReference type="STRING" id="1122125.GCA_000423185_05328"/>
<dbReference type="Pfam" id="PF07729">
    <property type="entry name" value="FCD"/>
    <property type="match status" value="1"/>
</dbReference>
<dbReference type="PANTHER" id="PTHR43537">
    <property type="entry name" value="TRANSCRIPTIONAL REGULATOR, GNTR FAMILY"/>
    <property type="match status" value="1"/>
</dbReference>
<keyword evidence="2" id="KW-0238">DNA-binding</keyword>
<gene>
    <name evidence="5" type="ORF">BWR60_06330</name>
</gene>
<organism evidence="5 6">
    <name type="scientific">Inquilinus limosus</name>
    <dbReference type="NCBI Taxonomy" id="171674"/>
    <lineage>
        <taxon>Bacteria</taxon>
        <taxon>Pseudomonadati</taxon>
        <taxon>Pseudomonadota</taxon>
        <taxon>Alphaproteobacteria</taxon>
        <taxon>Rhodospirillales</taxon>
        <taxon>Rhodospirillaceae</taxon>
        <taxon>Inquilinus</taxon>
    </lineage>
</organism>
<sequence length="225" mass="24800">MELDLQDASADSGPIARPSLHDQIVGRIRDMIIEGVLPPGARIHEGQLGAQLGVSRTPLREALKYLASEGLLDLVPGRGAVVKRFSAQEVQDMLSVLGLLEAEAGRLACAQATDAGIREVRDLHDRMLRHYGRRERLEYFKLNQAIHSAILRLSGNGALATVHGILQSRLKRIRFIGNGSEEKWAAAVADHEEMIASLEARDPERLAAILSAHMRESWNRVRDAI</sequence>